<sequence>MTDLKTPLCIECGSHEVRFDAEFGFYKCESCSTVWALDEDDPDYEQCPSCGSEAIVWDESDTA</sequence>
<reference evidence="1 2" key="1">
    <citation type="submission" date="2017-07" db="EMBL/GenBank/DDBJ databases">
        <title>Genomes of Fischerella (Mastigocladus) sp. strains.</title>
        <authorList>
            <person name="Miller S.R."/>
        </authorList>
    </citation>
    <scope>NUCLEOTIDE SEQUENCE [LARGE SCALE GENOMIC DNA]</scope>
    <source>
        <strain evidence="1 2">CCMEE 5268</strain>
    </source>
</reference>
<dbReference type="EMBL" id="NMQA01000051">
    <property type="protein sequence ID" value="PMB00059.1"/>
    <property type="molecule type" value="Genomic_DNA"/>
</dbReference>
<protein>
    <submittedName>
        <fullName evidence="1">Uncharacterized protein</fullName>
    </submittedName>
</protein>
<evidence type="ECO:0000313" key="2">
    <source>
        <dbReference type="Proteomes" id="UP000235025"/>
    </source>
</evidence>
<evidence type="ECO:0000313" key="1">
    <source>
        <dbReference type="EMBL" id="PMB00059.1"/>
    </source>
</evidence>
<accession>A0A2N6KK66</accession>
<organism evidence="1 2">
    <name type="scientific">Fischerella thermalis CCMEE 5268</name>
    <dbReference type="NCBI Taxonomy" id="2019662"/>
    <lineage>
        <taxon>Bacteria</taxon>
        <taxon>Bacillati</taxon>
        <taxon>Cyanobacteriota</taxon>
        <taxon>Cyanophyceae</taxon>
        <taxon>Nostocales</taxon>
        <taxon>Hapalosiphonaceae</taxon>
        <taxon>Fischerella</taxon>
    </lineage>
</organism>
<dbReference type="RefSeq" id="WP_102171670.1">
    <property type="nucleotide sequence ID" value="NZ_NMQA01000051.1"/>
</dbReference>
<name>A0A2N6KK66_9CYAN</name>
<dbReference type="Proteomes" id="UP000235025">
    <property type="component" value="Unassembled WGS sequence"/>
</dbReference>
<proteinExistence type="predicted"/>
<gene>
    <name evidence="1" type="ORF">CEN50_04705</name>
</gene>
<dbReference type="AlphaFoldDB" id="A0A2N6KK66"/>
<comment type="caution">
    <text evidence="1">The sequence shown here is derived from an EMBL/GenBank/DDBJ whole genome shotgun (WGS) entry which is preliminary data.</text>
</comment>